<reference evidence="2" key="1">
    <citation type="submission" date="2022-11" db="UniProtKB">
        <authorList>
            <consortium name="WormBaseParasite"/>
        </authorList>
    </citation>
    <scope>IDENTIFICATION</scope>
</reference>
<evidence type="ECO:0000313" key="1">
    <source>
        <dbReference type="Proteomes" id="UP000887569"/>
    </source>
</evidence>
<dbReference type="AlphaFoldDB" id="A0A915CLQ1"/>
<proteinExistence type="predicted"/>
<dbReference type="Proteomes" id="UP000887569">
    <property type="component" value="Unplaced"/>
</dbReference>
<sequence length="151" mass="17569">MHVDFLKKRYHLVRVDSSTEDEYSLVDVDSFKRRDYYWSDVDSHEEIFIGFGRRFLNEEDNLHLSERRFSNEENSVDRTSIPSSEGDIIGRHAISTKTIIQIGRGTSILQAKIFIGDPGRRFVKQEEMSLGRTSILTRDIHWSDVDSSTNI</sequence>
<dbReference type="WBParaSite" id="PgR379_g002_t01">
    <property type="protein sequence ID" value="PgR379_g002_t01"/>
    <property type="gene ID" value="PgR379_g002"/>
</dbReference>
<protein>
    <submittedName>
        <fullName evidence="2">Uncharacterized protein</fullName>
    </submittedName>
</protein>
<keyword evidence="1" id="KW-1185">Reference proteome</keyword>
<evidence type="ECO:0000313" key="2">
    <source>
        <dbReference type="WBParaSite" id="PgR379_g002_t01"/>
    </source>
</evidence>
<name>A0A915CLQ1_PARUN</name>
<organism evidence="1 2">
    <name type="scientific">Parascaris univalens</name>
    <name type="common">Nematode worm</name>
    <dbReference type="NCBI Taxonomy" id="6257"/>
    <lineage>
        <taxon>Eukaryota</taxon>
        <taxon>Metazoa</taxon>
        <taxon>Ecdysozoa</taxon>
        <taxon>Nematoda</taxon>
        <taxon>Chromadorea</taxon>
        <taxon>Rhabditida</taxon>
        <taxon>Spirurina</taxon>
        <taxon>Ascaridomorpha</taxon>
        <taxon>Ascaridoidea</taxon>
        <taxon>Ascarididae</taxon>
        <taxon>Parascaris</taxon>
    </lineage>
</organism>
<accession>A0A915CLQ1</accession>